<organism evidence="1 2">
    <name type="scientific">Peronosclerospora sorghi</name>
    <dbReference type="NCBI Taxonomy" id="230839"/>
    <lineage>
        <taxon>Eukaryota</taxon>
        <taxon>Sar</taxon>
        <taxon>Stramenopiles</taxon>
        <taxon>Oomycota</taxon>
        <taxon>Peronosporomycetes</taxon>
        <taxon>Peronosporales</taxon>
        <taxon>Peronosporaceae</taxon>
        <taxon>Peronosclerospora</taxon>
    </lineage>
</organism>
<gene>
    <name evidence="1" type="ORF">PsorP6_015006</name>
</gene>
<evidence type="ECO:0000313" key="1">
    <source>
        <dbReference type="EMBL" id="KAI9909618.1"/>
    </source>
</evidence>
<dbReference type="EMBL" id="CM047586">
    <property type="protein sequence ID" value="KAI9909618.1"/>
    <property type="molecule type" value="Genomic_DNA"/>
</dbReference>
<sequence>MTITQSPITHCRMRWLRLQRRRHNESTSLSSLFSPRRFGLTDPTPICPKSPLMSTNARPFVHEIESHVARSEWQPFKHDVSKPISSRSPRPPHPSDARVNNATRGTRQGPTTWHNSETRVDPKQDVEQRQTLRRQQAAMRKKRYQRRLQHERETLRRLEVELSRHLARLQQEIKTTQRTAWAKPHVPDEARWKEIAHFQRTKCAQAQLEQQELISAISAQASYLAVMRGFLPAIETQAAIVSSRYMNARANRVLFDYHLSLVNAGYAQVDKIFRHFDVSAPHDGITSWIQRSDQNVQVFEHFNRFTQPFSFKLTHETLWQLATLPHRQLDRAESSHVIDPENTVSIRFRLQGTFKNGETVSVTQRHVGRRFLDETRAVFTWKTYSEDDSTARILLDETGYMYLEPSPTDDGSTVVKVYLCQTPVQLRTSSIPFGPDAQRFYRFMQRSVVESAHTIESALSKLLLEETLSCIEME</sequence>
<keyword evidence="2" id="KW-1185">Reference proteome</keyword>
<comment type="caution">
    <text evidence="1">The sequence shown here is derived from an EMBL/GenBank/DDBJ whole genome shotgun (WGS) entry which is preliminary data.</text>
</comment>
<protein>
    <submittedName>
        <fullName evidence="1">Uncharacterized protein</fullName>
    </submittedName>
</protein>
<evidence type="ECO:0000313" key="2">
    <source>
        <dbReference type="Proteomes" id="UP001163321"/>
    </source>
</evidence>
<proteinExistence type="predicted"/>
<accession>A0ACC0VV52</accession>
<name>A0ACC0VV52_9STRA</name>
<reference evidence="1 2" key="1">
    <citation type="journal article" date="2022" name="bioRxiv">
        <title>The genome of the oomycete Peronosclerospora sorghi, a cosmopolitan pathogen of maize and sorghum, is inflated with dispersed pseudogenes.</title>
        <authorList>
            <person name="Fletcher K."/>
            <person name="Martin F."/>
            <person name="Isakeit T."/>
            <person name="Cavanaugh K."/>
            <person name="Magill C."/>
            <person name="Michelmore R."/>
        </authorList>
    </citation>
    <scope>NUCLEOTIDE SEQUENCE [LARGE SCALE GENOMIC DNA]</scope>
    <source>
        <strain evidence="1">P6</strain>
    </source>
</reference>
<dbReference type="Proteomes" id="UP001163321">
    <property type="component" value="Chromosome 7"/>
</dbReference>